<keyword evidence="3" id="KW-1185">Reference proteome</keyword>
<dbReference type="EMBL" id="JABFAD010000005">
    <property type="protein sequence ID" value="MBA0798973.1"/>
    <property type="molecule type" value="Genomic_DNA"/>
</dbReference>
<accession>A0A7J9GN20</accession>
<name>A0A7J9GN20_9ROSI</name>
<feature type="non-terminal residue" evidence="2">
    <location>
        <position position="45"/>
    </location>
</feature>
<gene>
    <name evidence="2" type="ORF">Gohar_009516</name>
</gene>
<proteinExistence type="predicted"/>
<feature type="region of interest" description="Disordered" evidence="1">
    <location>
        <begin position="1"/>
        <end position="45"/>
    </location>
</feature>
<evidence type="ECO:0000313" key="2">
    <source>
        <dbReference type="EMBL" id="MBA0798973.1"/>
    </source>
</evidence>
<dbReference type="Proteomes" id="UP000593560">
    <property type="component" value="Unassembled WGS sequence"/>
</dbReference>
<protein>
    <submittedName>
        <fullName evidence="2">Uncharacterized protein</fullName>
    </submittedName>
</protein>
<evidence type="ECO:0000256" key="1">
    <source>
        <dbReference type="SAM" id="MobiDB-lite"/>
    </source>
</evidence>
<dbReference type="AlphaFoldDB" id="A0A7J9GN20"/>
<evidence type="ECO:0000313" key="3">
    <source>
        <dbReference type="Proteomes" id="UP000593560"/>
    </source>
</evidence>
<sequence>MVKAESFVELGSRKDKFEYSKPKEMSNGRGDHKEGQDRNGNDKNS</sequence>
<feature type="compositionally biased region" description="Basic and acidic residues" evidence="1">
    <location>
        <begin position="11"/>
        <end position="45"/>
    </location>
</feature>
<dbReference type="OrthoDB" id="10471175at2759"/>
<organism evidence="2 3">
    <name type="scientific">Gossypium harknessii</name>
    <dbReference type="NCBI Taxonomy" id="34285"/>
    <lineage>
        <taxon>Eukaryota</taxon>
        <taxon>Viridiplantae</taxon>
        <taxon>Streptophyta</taxon>
        <taxon>Embryophyta</taxon>
        <taxon>Tracheophyta</taxon>
        <taxon>Spermatophyta</taxon>
        <taxon>Magnoliopsida</taxon>
        <taxon>eudicotyledons</taxon>
        <taxon>Gunneridae</taxon>
        <taxon>Pentapetalae</taxon>
        <taxon>rosids</taxon>
        <taxon>malvids</taxon>
        <taxon>Malvales</taxon>
        <taxon>Malvaceae</taxon>
        <taxon>Malvoideae</taxon>
        <taxon>Gossypium</taxon>
    </lineage>
</organism>
<reference evidence="2 3" key="1">
    <citation type="journal article" date="2019" name="Genome Biol. Evol.">
        <title>Insights into the evolution of the New World diploid cottons (Gossypium, subgenus Houzingenia) based on genome sequencing.</title>
        <authorList>
            <person name="Grover C.E."/>
            <person name="Arick M.A. 2nd"/>
            <person name="Thrash A."/>
            <person name="Conover J.L."/>
            <person name="Sanders W.S."/>
            <person name="Peterson D.G."/>
            <person name="Frelichowski J.E."/>
            <person name="Scheffler J.A."/>
            <person name="Scheffler B.E."/>
            <person name="Wendel J.F."/>
        </authorList>
    </citation>
    <scope>NUCLEOTIDE SEQUENCE [LARGE SCALE GENOMIC DNA]</scope>
    <source>
        <strain evidence="2">0</strain>
        <tissue evidence="2">Leaf</tissue>
    </source>
</reference>
<comment type="caution">
    <text evidence="2">The sequence shown here is derived from an EMBL/GenBank/DDBJ whole genome shotgun (WGS) entry which is preliminary data.</text>
</comment>